<organism evidence="1 2">
    <name type="scientific">Colletotrichum navitas</name>
    <dbReference type="NCBI Taxonomy" id="681940"/>
    <lineage>
        <taxon>Eukaryota</taxon>
        <taxon>Fungi</taxon>
        <taxon>Dikarya</taxon>
        <taxon>Ascomycota</taxon>
        <taxon>Pezizomycotina</taxon>
        <taxon>Sordariomycetes</taxon>
        <taxon>Hypocreomycetidae</taxon>
        <taxon>Glomerellales</taxon>
        <taxon>Glomerellaceae</taxon>
        <taxon>Colletotrichum</taxon>
        <taxon>Colletotrichum graminicola species complex</taxon>
    </lineage>
</organism>
<dbReference type="GeneID" id="85441586"/>
<comment type="caution">
    <text evidence="1">The sequence shown here is derived from an EMBL/GenBank/DDBJ whole genome shotgun (WGS) entry which is preliminary data.</text>
</comment>
<dbReference type="AlphaFoldDB" id="A0AAD8Q3Q1"/>
<dbReference type="RefSeq" id="XP_060416058.1">
    <property type="nucleotide sequence ID" value="XM_060557346.1"/>
</dbReference>
<proteinExistence type="predicted"/>
<dbReference type="EMBL" id="JAHLJV010000017">
    <property type="protein sequence ID" value="KAK1594969.1"/>
    <property type="molecule type" value="Genomic_DNA"/>
</dbReference>
<gene>
    <name evidence="1" type="ORF">LY79DRAFT_547655</name>
</gene>
<name>A0AAD8Q3Q1_9PEZI</name>
<protein>
    <submittedName>
        <fullName evidence="1">Uncharacterized protein</fullName>
    </submittedName>
</protein>
<accession>A0AAD8Q3Q1</accession>
<evidence type="ECO:0000313" key="1">
    <source>
        <dbReference type="EMBL" id="KAK1594969.1"/>
    </source>
</evidence>
<keyword evidence="2" id="KW-1185">Reference proteome</keyword>
<reference evidence="1" key="1">
    <citation type="submission" date="2021-06" db="EMBL/GenBank/DDBJ databases">
        <title>Comparative genomics, transcriptomics and evolutionary studies reveal genomic signatures of adaptation to plant cell wall in hemibiotrophic fungi.</title>
        <authorList>
            <consortium name="DOE Joint Genome Institute"/>
            <person name="Baroncelli R."/>
            <person name="Diaz J.F."/>
            <person name="Benocci T."/>
            <person name="Peng M."/>
            <person name="Battaglia E."/>
            <person name="Haridas S."/>
            <person name="Andreopoulos W."/>
            <person name="Labutti K."/>
            <person name="Pangilinan J."/>
            <person name="Floch G.L."/>
            <person name="Makela M.R."/>
            <person name="Henrissat B."/>
            <person name="Grigoriev I.V."/>
            <person name="Crouch J.A."/>
            <person name="De Vries R.P."/>
            <person name="Sukno S.A."/>
            <person name="Thon M.R."/>
        </authorList>
    </citation>
    <scope>NUCLEOTIDE SEQUENCE</scope>
    <source>
        <strain evidence="1">CBS 125086</strain>
    </source>
</reference>
<sequence>MPMPMPIPIPIPIWGRTQCDADTESYTCTHAHHHYNYISVLKAVTGTLPSRPPFFLRDAGQPYRPAYMTYRLLPCPESARNGHFLFVPLLPCLAIRSITVSQVLR</sequence>
<dbReference type="Proteomes" id="UP001230504">
    <property type="component" value="Unassembled WGS sequence"/>
</dbReference>
<evidence type="ECO:0000313" key="2">
    <source>
        <dbReference type="Proteomes" id="UP001230504"/>
    </source>
</evidence>